<reference evidence="2 3" key="1">
    <citation type="submission" date="2020-10" db="EMBL/GenBank/DDBJ databases">
        <title>Campylobacter and Helicobacter PacBio genomes.</title>
        <authorList>
            <person name="Lane C."/>
        </authorList>
    </citation>
    <scope>NUCLEOTIDE SEQUENCE [LARGE SCALE GENOMIC DNA]</scope>
    <source>
        <strain evidence="2 3">2016D-0077</strain>
    </source>
</reference>
<evidence type="ECO:0000313" key="2">
    <source>
        <dbReference type="EMBL" id="QOQ86786.1"/>
    </source>
</evidence>
<feature type="transmembrane region" description="Helical" evidence="1">
    <location>
        <begin position="45"/>
        <end position="64"/>
    </location>
</feature>
<keyword evidence="3" id="KW-1185">Reference proteome</keyword>
<dbReference type="Proteomes" id="UP000594749">
    <property type="component" value="Chromosome"/>
</dbReference>
<dbReference type="AlphaFoldDB" id="A0A7M1LFW0"/>
<keyword evidence="1" id="KW-0812">Transmembrane</keyword>
<feature type="transmembrane region" description="Helical" evidence="1">
    <location>
        <begin position="338"/>
        <end position="355"/>
    </location>
</feature>
<feature type="transmembrane region" description="Helical" evidence="1">
    <location>
        <begin position="139"/>
        <end position="165"/>
    </location>
</feature>
<feature type="transmembrane region" description="Helical" evidence="1">
    <location>
        <begin position="12"/>
        <end position="33"/>
    </location>
</feature>
<organism evidence="2 3">
    <name type="scientific">Campylobacter corcagiensis</name>
    <dbReference type="NCBI Taxonomy" id="1448857"/>
    <lineage>
        <taxon>Bacteria</taxon>
        <taxon>Pseudomonadati</taxon>
        <taxon>Campylobacterota</taxon>
        <taxon>Epsilonproteobacteria</taxon>
        <taxon>Campylobacterales</taxon>
        <taxon>Campylobacteraceae</taxon>
        <taxon>Campylobacter</taxon>
    </lineage>
</organism>
<sequence>MITSFVAPFRLVSGYFIVGFLFLVLSIFSYFLADFNAITALPTAGFLHIFLVGFVVSIIIGALYQLTSVILEKEFYITKFAMINLVIYAFGVFVFAFGLLKQSVGMMHGGGTILFVSLVYFCTTYLLSFKSSMVRNFAYYALFIAGIFLLIGILLGYALLFVLVGALNLDFMLLLNYHIYFVLGFIYFILLGSTSVLMPMFSLCGNVSFRLYFISAGLYVCGGAVLGAEYRVSIIWICLSLVGFVAQVGLMLKKRQRKAWDYWNLNIVASMIFLLLSILLFILKNEAWIICVIFGFLYAFIVGHIYKILQFLVWYHYISPFVGKAKVPLLEDMVMKNIALFSLIFNVLGVIFAIIGCSFLAILFMGVSVILFMINVINILKFSKFGVSGDR</sequence>
<gene>
    <name evidence="2" type="ORF">IMC76_06085</name>
</gene>
<keyword evidence="1" id="KW-1133">Transmembrane helix</keyword>
<feature type="transmembrane region" description="Helical" evidence="1">
    <location>
        <begin position="287"/>
        <end position="317"/>
    </location>
</feature>
<feature type="transmembrane region" description="Helical" evidence="1">
    <location>
        <begin position="76"/>
        <end position="100"/>
    </location>
</feature>
<accession>A0A7M1LFW0</accession>
<evidence type="ECO:0000313" key="3">
    <source>
        <dbReference type="Proteomes" id="UP000594749"/>
    </source>
</evidence>
<dbReference type="RefSeq" id="WP_051487267.1">
    <property type="nucleotide sequence ID" value="NZ_CP053842.1"/>
</dbReference>
<dbReference type="EMBL" id="CP063078">
    <property type="protein sequence ID" value="QOQ86786.1"/>
    <property type="molecule type" value="Genomic_DNA"/>
</dbReference>
<dbReference type="OrthoDB" id="5295665at2"/>
<keyword evidence="1" id="KW-0472">Membrane</keyword>
<feature type="transmembrane region" description="Helical" evidence="1">
    <location>
        <begin position="106"/>
        <end position="127"/>
    </location>
</feature>
<name>A0A7M1LFW0_9BACT</name>
<feature type="transmembrane region" description="Helical" evidence="1">
    <location>
        <begin position="209"/>
        <end position="228"/>
    </location>
</feature>
<feature type="transmembrane region" description="Helical" evidence="1">
    <location>
        <begin position="177"/>
        <end position="197"/>
    </location>
</feature>
<feature type="transmembrane region" description="Helical" evidence="1">
    <location>
        <begin position="361"/>
        <end position="380"/>
    </location>
</feature>
<protein>
    <submittedName>
        <fullName evidence="2">Peptidase M50</fullName>
    </submittedName>
</protein>
<proteinExistence type="predicted"/>
<evidence type="ECO:0000256" key="1">
    <source>
        <dbReference type="SAM" id="Phobius"/>
    </source>
</evidence>
<feature type="transmembrane region" description="Helical" evidence="1">
    <location>
        <begin position="264"/>
        <end position="281"/>
    </location>
</feature>
<feature type="transmembrane region" description="Helical" evidence="1">
    <location>
        <begin position="234"/>
        <end position="252"/>
    </location>
</feature>